<sequence>MSLSVEGSVHNAQPSHQEALVAALRANRALLLEQLHTESGFQKVRKLREEVMAEADWFSSETEDTVWAFVQECLLLFLALARHLSVELELFEKMPPPCAVRQRTAEMAPPLPPDVLSVAQQKTLGAALQSAFGAMVEKLVCIGAVVVRRRRLLTATRVLLKLAELSSLATLVFTRHLGDVMAALCQLGYQPQRAEGEEMLAGESGEALKSLLGKVYQPIVIKELLILQGGPTQVCITISQCRSRGSAPAWLRRLCGQLLSERLMQPNGVQAVVRAILGGGTGGESDWKKCECVARILATCPQQSVSADSYYRQVCPQILELLHFKDKLTALQFQRVATRALLSMVQEKPSFAQEYLLSPLLAPLHRCTTASAVEEWELTRCVEDVNKVRN</sequence>
<evidence type="ECO:0000259" key="2">
    <source>
        <dbReference type="Pfam" id="PF25267"/>
    </source>
</evidence>
<dbReference type="InterPro" id="IPR057407">
    <property type="entry name" value="HEAT_TANGO6"/>
</dbReference>
<feature type="domain" description="TANGO6 HEAT repeat" evidence="1">
    <location>
        <begin position="263"/>
        <end position="388"/>
    </location>
</feature>
<dbReference type="Ensembl" id="ENSLBET00000009097.1">
    <property type="protein sequence ID" value="ENSLBEP00000008654.1"/>
    <property type="gene ID" value="ENSLBEG00000006665.1"/>
</dbReference>
<dbReference type="InterPro" id="IPR057347">
    <property type="entry name" value="TANGO6_N"/>
</dbReference>
<organism evidence="3 4">
    <name type="scientific">Labrus bergylta</name>
    <name type="common">ballan wrasse</name>
    <dbReference type="NCBI Taxonomy" id="56723"/>
    <lineage>
        <taxon>Eukaryota</taxon>
        <taxon>Metazoa</taxon>
        <taxon>Chordata</taxon>
        <taxon>Craniata</taxon>
        <taxon>Vertebrata</taxon>
        <taxon>Euteleostomi</taxon>
        <taxon>Actinopterygii</taxon>
        <taxon>Neopterygii</taxon>
        <taxon>Teleostei</taxon>
        <taxon>Neoteleostei</taxon>
        <taxon>Acanthomorphata</taxon>
        <taxon>Eupercaria</taxon>
        <taxon>Labriformes</taxon>
        <taxon>Labridae</taxon>
        <taxon>Labrus</taxon>
    </lineage>
</organism>
<dbReference type="STRING" id="56723.ENSLBEP00000008654"/>
<evidence type="ECO:0000313" key="3">
    <source>
        <dbReference type="Ensembl" id="ENSLBEP00000008654.1"/>
    </source>
</evidence>
<dbReference type="InterPro" id="IPR039600">
    <property type="entry name" value="TANGO6/Rtp1"/>
</dbReference>
<dbReference type="Proteomes" id="UP000261660">
    <property type="component" value="Unplaced"/>
</dbReference>
<dbReference type="PANTHER" id="PTHR20959:SF1">
    <property type="entry name" value="TRANSPORT AND GOLGI ORGANIZATION PROTEIN 6 HOMOLOG"/>
    <property type="match status" value="1"/>
</dbReference>
<feature type="domain" description="TANGO6 N-terminal" evidence="2">
    <location>
        <begin position="130"/>
        <end position="262"/>
    </location>
</feature>
<name>A0A3Q3EMZ2_9LABR</name>
<dbReference type="Pfam" id="PF23565">
    <property type="entry name" value="ARM_TANGO6"/>
    <property type="match status" value="1"/>
</dbReference>
<dbReference type="AlphaFoldDB" id="A0A3Q3EMZ2"/>
<dbReference type="GO" id="GO:0009306">
    <property type="term" value="P:protein secretion"/>
    <property type="evidence" value="ECO:0007669"/>
    <property type="project" value="TreeGrafter"/>
</dbReference>
<protein>
    <recommendedName>
        <fullName evidence="5">Transport and golgi organization 6 homolog (Drosophila)</fullName>
    </recommendedName>
</protein>
<accession>A0A3Q3EMZ2</accession>
<reference evidence="3" key="2">
    <citation type="submission" date="2025-09" db="UniProtKB">
        <authorList>
            <consortium name="Ensembl"/>
        </authorList>
    </citation>
    <scope>IDENTIFICATION</scope>
</reference>
<proteinExistence type="predicted"/>
<evidence type="ECO:0000259" key="1">
    <source>
        <dbReference type="Pfam" id="PF23565"/>
    </source>
</evidence>
<evidence type="ECO:0008006" key="5">
    <source>
        <dbReference type="Google" id="ProtNLM"/>
    </source>
</evidence>
<dbReference type="InParanoid" id="A0A3Q3EMZ2"/>
<dbReference type="GeneTree" id="ENSGT00390000010938"/>
<evidence type="ECO:0000313" key="4">
    <source>
        <dbReference type="Proteomes" id="UP000261660"/>
    </source>
</evidence>
<keyword evidence="4" id="KW-1185">Reference proteome</keyword>
<dbReference type="Pfam" id="PF25267">
    <property type="entry name" value="TANGO6_N"/>
    <property type="match status" value="1"/>
</dbReference>
<reference evidence="3" key="1">
    <citation type="submission" date="2025-08" db="UniProtKB">
        <authorList>
            <consortium name="Ensembl"/>
        </authorList>
    </citation>
    <scope>IDENTIFICATION</scope>
</reference>
<dbReference type="PANTHER" id="PTHR20959">
    <property type="entry name" value="TRANSPORT AND GOLGI ORGANIZATION PROTEIN 6 FAMILY MEMBER"/>
    <property type="match status" value="1"/>
</dbReference>